<keyword evidence="2" id="KW-1185">Reference proteome</keyword>
<accession>A0A3P8ASF7</accession>
<gene>
    <name evidence="1" type="ORF">HPBE_LOCUS18955</name>
</gene>
<organism evidence="2 3">
    <name type="scientific">Heligmosomoides polygyrus</name>
    <name type="common">Parasitic roundworm</name>
    <dbReference type="NCBI Taxonomy" id="6339"/>
    <lineage>
        <taxon>Eukaryota</taxon>
        <taxon>Metazoa</taxon>
        <taxon>Ecdysozoa</taxon>
        <taxon>Nematoda</taxon>
        <taxon>Chromadorea</taxon>
        <taxon>Rhabditida</taxon>
        <taxon>Rhabditina</taxon>
        <taxon>Rhabditomorpha</taxon>
        <taxon>Strongyloidea</taxon>
        <taxon>Heligmosomidae</taxon>
        <taxon>Heligmosomoides</taxon>
    </lineage>
</organism>
<evidence type="ECO:0000313" key="3">
    <source>
        <dbReference type="WBParaSite" id="HPBE_0001895601-mRNA-1"/>
    </source>
</evidence>
<sequence>MLSADDVATESVDDVDDGLSMTRCSVDDASPKYNICFDSSHHNVVIRTCRRSNDGSAGVGARVNLAPSQHMQLVMVWSTSIDYVQLPRLPLN</sequence>
<evidence type="ECO:0000313" key="2">
    <source>
        <dbReference type="Proteomes" id="UP000050761"/>
    </source>
</evidence>
<dbReference type="Proteomes" id="UP000050761">
    <property type="component" value="Unassembled WGS sequence"/>
</dbReference>
<dbReference type="WBParaSite" id="HPBE_0001895601-mRNA-1">
    <property type="protein sequence ID" value="HPBE_0001895601-mRNA-1"/>
    <property type="gene ID" value="HPBE_0001895601"/>
</dbReference>
<name>A0A183GAC3_HELPZ</name>
<dbReference type="EMBL" id="UZAH01031031">
    <property type="protein sequence ID" value="VDP13501.1"/>
    <property type="molecule type" value="Genomic_DNA"/>
</dbReference>
<reference evidence="3" key="2">
    <citation type="submission" date="2019-09" db="UniProtKB">
        <authorList>
            <consortium name="WormBaseParasite"/>
        </authorList>
    </citation>
    <scope>IDENTIFICATION</scope>
</reference>
<proteinExistence type="predicted"/>
<reference evidence="1 2" key="1">
    <citation type="submission" date="2018-11" db="EMBL/GenBank/DDBJ databases">
        <authorList>
            <consortium name="Pathogen Informatics"/>
        </authorList>
    </citation>
    <scope>NUCLEOTIDE SEQUENCE [LARGE SCALE GENOMIC DNA]</scope>
</reference>
<accession>A0A183GAC3</accession>
<dbReference type="AlphaFoldDB" id="A0A183GAC3"/>
<protein>
    <submittedName>
        <fullName evidence="3">Phlebovirus glycoprotein G2 fusion domain-containing protein</fullName>
    </submittedName>
</protein>
<evidence type="ECO:0000313" key="1">
    <source>
        <dbReference type="EMBL" id="VDP13501.1"/>
    </source>
</evidence>